<protein>
    <submittedName>
        <fullName evidence="1">Unnamed protein product</fullName>
    </submittedName>
</protein>
<keyword evidence="2" id="KW-1185">Reference proteome</keyword>
<proteinExistence type="predicted"/>
<gene>
    <name evidence="1" type="ORF">Pfra01_001466700</name>
</gene>
<evidence type="ECO:0000313" key="2">
    <source>
        <dbReference type="Proteomes" id="UP001165121"/>
    </source>
</evidence>
<dbReference type="Proteomes" id="UP001165121">
    <property type="component" value="Unassembled WGS sequence"/>
</dbReference>
<comment type="caution">
    <text evidence="1">The sequence shown here is derived from an EMBL/GenBank/DDBJ whole genome shotgun (WGS) entry which is preliminary data.</text>
</comment>
<dbReference type="OrthoDB" id="115320at2759"/>
<evidence type="ECO:0000313" key="1">
    <source>
        <dbReference type="EMBL" id="GMF43409.1"/>
    </source>
</evidence>
<accession>A0A9W7CUS2</accession>
<organism evidence="1 2">
    <name type="scientific">Phytophthora fragariaefolia</name>
    <dbReference type="NCBI Taxonomy" id="1490495"/>
    <lineage>
        <taxon>Eukaryota</taxon>
        <taxon>Sar</taxon>
        <taxon>Stramenopiles</taxon>
        <taxon>Oomycota</taxon>
        <taxon>Peronosporomycetes</taxon>
        <taxon>Peronosporales</taxon>
        <taxon>Peronosporaceae</taxon>
        <taxon>Phytophthora</taxon>
    </lineage>
</organism>
<dbReference type="AlphaFoldDB" id="A0A9W7CUS2"/>
<name>A0A9W7CUS2_9STRA</name>
<reference evidence="1" key="1">
    <citation type="submission" date="2023-04" db="EMBL/GenBank/DDBJ databases">
        <title>Phytophthora fragariaefolia NBRC 109709.</title>
        <authorList>
            <person name="Ichikawa N."/>
            <person name="Sato H."/>
            <person name="Tonouchi N."/>
        </authorList>
    </citation>
    <scope>NUCLEOTIDE SEQUENCE</scope>
    <source>
        <strain evidence="1">NBRC 109709</strain>
    </source>
</reference>
<dbReference type="EMBL" id="BSXT01001534">
    <property type="protein sequence ID" value="GMF43409.1"/>
    <property type="molecule type" value="Genomic_DNA"/>
</dbReference>
<sequence>MAINAEPNISGRWSTFGAVANIPGGSDAGAANAGVQPGNGIGGGKFVNERTALTPAPQKNFQNTAFAASDEKRIVGGVATAGSYTGTTTLAVSTKTQESSKQGANASTGGSAASTTPIVLAAAAACVAADAAVAVAKKRAESSLSTPRTPLDDTIYYQVEGVLKPGQFQVNRQLTPPV</sequence>